<dbReference type="InterPro" id="IPR002740">
    <property type="entry name" value="EVE_domain"/>
</dbReference>
<feature type="compositionally biased region" description="Basic and acidic residues" evidence="1">
    <location>
        <begin position="81"/>
        <end position="90"/>
    </location>
</feature>
<evidence type="ECO:0000259" key="2">
    <source>
        <dbReference type="Pfam" id="PF01878"/>
    </source>
</evidence>
<comment type="caution">
    <text evidence="3">The sequence shown here is derived from an EMBL/GenBank/DDBJ whole genome shotgun (WGS) entry which is preliminary data.</text>
</comment>
<evidence type="ECO:0000313" key="4">
    <source>
        <dbReference type="Proteomes" id="UP000736384"/>
    </source>
</evidence>
<accession>A0AA43ZAH9</accession>
<sequence>MKAEPDALSAATLQRLHPARWDGVRNYPARDFLRNMRADELFLYHSSCPRPGIAGIGRIVRTPVRIPAPRPARPLLRRQGQHGEEPVERSRCGVRRGLQRHHHRAGSLRSIAELAQLPLLQKGSRLSVMPAEAGEWTAVLALR</sequence>
<dbReference type="Pfam" id="PF01878">
    <property type="entry name" value="EVE"/>
    <property type="match status" value="1"/>
</dbReference>
<protein>
    <submittedName>
        <fullName evidence="3">EVE domain-containing protein</fullName>
    </submittedName>
</protein>
<name>A0AA43ZAH9_9GAMM</name>
<evidence type="ECO:0000256" key="1">
    <source>
        <dbReference type="SAM" id="MobiDB-lite"/>
    </source>
</evidence>
<dbReference type="AlphaFoldDB" id="A0AA43ZAH9"/>
<dbReference type="InterPro" id="IPR052181">
    <property type="entry name" value="5hmC_binding"/>
</dbReference>
<dbReference type="RefSeq" id="WP_165893320.1">
    <property type="nucleotide sequence ID" value="NZ_JAAPAP010000012.1"/>
</dbReference>
<dbReference type="PANTHER" id="PTHR14087">
    <property type="entry name" value="THYMOCYTE NUCLEAR PROTEIN 1"/>
    <property type="match status" value="1"/>
</dbReference>
<dbReference type="PANTHER" id="PTHR14087:SF7">
    <property type="entry name" value="THYMOCYTE NUCLEAR PROTEIN 1"/>
    <property type="match status" value="1"/>
</dbReference>
<feature type="domain" description="EVE" evidence="2">
    <location>
        <begin position="1"/>
        <end position="141"/>
    </location>
</feature>
<reference evidence="3" key="1">
    <citation type="submission" date="2020-03" db="EMBL/GenBank/DDBJ databases">
        <title>Genome assembly of Azotobacter chroococcum W5.</title>
        <authorList>
            <person name="Kannepalli A."/>
        </authorList>
    </citation>
    <scope>NUCLEOTIDE SEQUENCE</scope>
    <source>
        <strain evidence="3">W5</strain>
    </source>
</reference>
<dbReference type="Proteomes" id="UP000736384">
    <property type="component" value="Unassembled WGS sequence"/>
</dbReference>
<proteinExistence type="predicted"/>
<dbReference type="InterPro" id="IPR015947">
    <property type="entry name" value="PUA-like_sf"/>
</dbReference>
<organism evidence="3 4">
    <name type="scientific">Azotobacter chroococcum</name>
    <dbReference type="NCBI Taxonomy" id="353"/>
    <lineage>
        <taxon>Bacteria</taxon>
        <taxon>Pseudomonadati</taxon>
        <taxon>Pseudomonadota</taxon>
        <taxon>Gammaproteobacteria</taxon>
        <taxon>Pseudomonadales</taxon>
        <taxon>Pseudomonadaceae</taxon>
        <taxon>Azotobacter</taxon>
    </lineage>
</organism>
<dbReference type="EMBL" id="JAAPAP010000012">
    <property type="protein sequence ID" value="NHN78662.1"/>
    <property type="molecule type" value="Genomic_DNA"/>
</dbReference>
<gene>
    <name evidence="3" type="ORF">HA520_15485</name>
</gene>
<feature type="region of interest" description="Disordered" evidence="1">
    <location>
        <begin position="69"/>
        <end position="90"/>
    </location>
</feature>
<dbReference type="SUPFAM" id="SSF88697">
    <property type="entry name" value="PUA domain-like"/>
    <property type="match status" value="1"/>
</dbReference>
<dbReference type="Gene3D" id="3.10.590.10">
    <property type="entry name" value="ph1033 like domains"/>
    <property type="match status" value="1"/>
</dbReference>
<evidence type="ECO:0000313" key="3">
    <source>
        <dbReference type="EMBL" id="NHN78662.1"/>
    </source>
</evidence>